<dbReference type="EMBL" id="JAIWQS010000007">
    <property type="protein sequence ID" value="KAJ8758725.1"/>
    <property type="molecule type" value="Genomic_DNA"/>
</dbReference>
<evidence type="ECO:0000256" key="3">
    <source>
        <dbReference type="ARBA" id="ARBA00022630"/>
    </source>
</evidence>
<dbReference type="Gene3D" id="3.30.43.10">
    <property type="entry name" value="Uridine Diphospho-n-acetylenolpyruvylglucosamine Reductase, domain 2"/>
    <property type="match status" value="1"/>
</dbReference>
<evidence type="ECO:0000313" key="11">
    <source>
        <dbReference type="Proteomes" id="UP001159364"/>
    </source>
</evidence>
<evidence type="ECO:0000256" key="1">
    <source>
        <dbReference type="ARBA" id="ARBA00001974"/>
    </source>
</evidence>
<keyword evidence="6" id="KW-1015">Disulfide bond</keyword>
<dbReference type="Pfam" id="PF08031">
    <property type="entry name" value="BBE"/>
    <property type="match status" value="1"/>
</dbReference>
<comment type="similarity">
    <text evidence="2">Belongs to the oxygen-dependent FAD-linked oxidoreductase family.</text>
</comment>
<dbReference type="Gene3D" id="3.30.465.10">
    <property type="match status" value="1"/>
</dbReference>
<evidence type="ECO:0000256" key="7">
    <source>
        <dbReference type="ARBA" id="ARBA00023180"/>
    </source>
</evidence>
<dbReference type="InterPro" id="IPR006094">
    <property type="entry name" value="Oxid_FAD_bind_N"/>
</dbReference>
<gene>
    <name evidence="10" type="ORF">K2173_000446</name>
</gene>
<dbReference type="SUPFAM" id="SSF56176">
    <property type="entry name" value="FAD-binding/transporter-associated domain-like"/>
    <property type="match status" value="1"/>
</dbReference>
<proteinExistence type="inferred from homology"/>
<evidence type="ECO:0000259" key="9">
    <source>
        <dbReference type="PROSITE" id="PS51387"/>
    </source>
</evidence>
<comment type="caution">
    <text evidence="10">The sequence shown here is derived from an EMBL/GenBank/DDBJ whole genome shotgun (WGS) entry which is preliminary data.</text>
</comment>
<name>A0AAV8SWC0_9ROSI</name>
<organism evidence="10 11">
    <name type="scientific">Erythroxylum novogranatense</name>
    <dbReference type="NCBI Taxonomy" id="1862640"/>
    <lineage>
        <taxon>Eukaryota</taxon>
        <taxon>Viridiplantae</taxon>
        <taxon>Streptophyta</taxon>
        <taxon>Embryophyta</taxon>
        <taxon>Tracheophyta</taxon>
        <taxon>Spermatophyta</taxon>
        <taxon>Magnoliopsida</taxon>
        <taxon>eudicotyledons</taxon>
        <taxon>Gunneridae</taxon>
        <taxon>Pentapetalae</taxon>
        <taxon>rosids</taxon>
        <taxon>fabids</taxon>
        <taxon>Malpighiales</taxon>
        <taxon>Erythroxylaceae</taxon>
        <taxon>Erythroxylum</taxon>
    </lineage>
</organism>
<accession>A0AAV8SWC0</accession>
<comment type="cofactor">
    <cofactor evidence="1">
        <name>FAD</name>
        <dbReference type="ChEBI" id="CHEBI:57692"/>
    </cofactor>
</comment>
<dbReference type="InterPro" id="IPR016167">
    <property type="entry name" value="FAD-bd_PCMH_sub1"/>
</dbReference>
<reference evidence="10 11" key="1">
    <citation type="submission" date="2021-09" db="EMBL/GenBank/DDBJ databases">
        <title>Genomic insights and catalytic innovation underlie evolution of tropane alkaloids biosynthesis.</title>
        <authorList>
            <person name="Wang Y.-J."/>
            <person name="Tian T."/>
            <person name="Huang J.-P."/>
            <person name="Huang S.-X."/>
        </authorList>
    </citation>
    <scope>NUCLEOTIDE SEQUENCE [LARGE SCALE GENOMIC DNA]</scope>
    <source>
        <strain evidence="10">KIB-2018</strain>
        <tissue evidence="10">Leaf</tissue>
    </source>
</reference>
<protein>
    <recommendedName>
        <fullName evidence="9">FAD-binding PCMH-type domain-containing protein</fullName>
    </recommendedName>
</protein>
<dbReference type="InterPro" id="IPR012951">
    <property type="entry name" value="BBE"/>
</dbReference>
<dbReference type="Gene3D" id="3.40.462.20">
    <property type="match status" value="1"/>
</dbReference>
<dbReference type="GO" id="GO:0071949">
    <property type="term" value="F:FAD binding"/>
    <property type="evidence" value="ECO:0007669"/>
    <property type="project" value="InterPro"/>
</dbReference>
<evidence type="ECO:0000313" key="10">
    <source>
        <dbReference type="EMBL" id="KAJ8758725.1"/>
    </source>
</evidence>
<dbReference type="InterPro" id="IPR016166">
    <property type="entry name" value="FAD-bd_PCMH"/>
</dbReference>
<dbReference type="Proteomes" id="UP001159364">
    <property type="component" value="Linkage Group LG07"/>
</dbReference>
<dbReference type="InterPro" id="IPR036318">
    <property type="entry name" value="FAD-bd_PCMH-like_sf"/>
</dbReference>
<feature type="domain" description="FAD-binding PCMH-type" evidence="9">
    <location>
        <begin position="73"/>
        <end position="248"/>
    </location>
</feature>
<evidence type="ECO:0000256" key="8">
    <source>
        <dbReference type="SAM" id="SignalP"/>
    </source>
</evidence>
<feature type="chain" id="PRO_5043798797" description="FAD-binding PCMH-type domain-containing protein" evidence="8">
    <location>
        <begin position="28"/>
        <end position="528"/>
    </location>
</feature>
<feature type="signal peptide" evidence="8">
    <location>
        <begin position="1"/>
        <end position="27"/>
    </location>
</feature>
<keyword evidence="3" id="KW-0285">Flavoprotein</keyword>
<keyword evidence="7" id="KW-0325">Glycoprotein</keyword>
<evidence type="ECO:0000256" key="2">
    <source>
        <dbReference type="ARBA" id="ARBA00005466"/>
    </source>
</evidence>
<dbReference type="Pfam" id="PF01565">
    <property type="entry name" value="FAD_binding_4"/>
    <property type="match status" value="1"/>
</dbReference>
<keyword evidence="11" id="KW-1185">Reference proteome</keyword>
<dbReference type="PROSITE" id="PS51387">
    <property type="entry name" value="FAD_PCMH"/>
    <property type="match status" value="1"/>
</dbReference>
<evidence type="ECO:0000256" key="6">
    <source>
        <dbReference type="ARBA" id="ARBA00023157"/>
    </source>
</evidence>
<dbReference type="AlphaFoldDB" id="A0AAV8SWC0"/>
<dbReference type="GO" id="GO:0016491">
    <property type="term" value="F:oxidoreductase activity"/>
    <property type="evidence" value="ECO:0007669"/>
    <property type="project" value="InterPro"/>
</dbReference>
<sequence length="528" mass="59014">MDSLTSSTIPFLLSLILLFPCLKSAHTHEDFLQCLTHHSENSSISQVVYTTNNSSYSSVLQSTLQNLRFNSTDTPKPLIIITPNEISQIQAAIICSSKHGLQIRVRSGGHDFEGLSYVSNTLPFVIIDLTNLRAISVDAANRNAWVQAGATLGEVYYKIADKSRTVAFPAGVCPTVGVGGHFSGGGYGTLMRKYGLAADNIIDAQVIDVHGRILHRASMGEDLFWAIRGGGGNTFGVVVAWKIKLVQVPPTVTVFVTGRSLEQNATNVVHRWQYVASKLPEELFMLTILSKANSSQAGTILAAGWTGLYLGRIDKLLQLMEESFPELGLKKEHCTEGSWIESAMYFAGFPRNATMDVLLDRSYQKSNFKAKSDYVKEPIPETVLQGMWDRLKEVESADIILVPYGGRMSQISESSTPFPHRAGNLYKILYYVNWSEDGIEATQKHIDWSRKIYTYMTPYVSKNPREAYVNYRDLDIGTNNQDGSRYEEAKSWGEKYFRNNFDRLVLVKTKVDPGNFFRNEQSIPPLAW</sequence>
<keyword evidence="5" id="KW-0274">FAD</keyword>
<dbReference type="PANTHER" id="PTHR32448">
    <property type="entry name" value="OS08G0158400 PROTEIN"/>
    <property type="match status" value="1"/>
</dbReference>
<dbReference type="InterPro" id="IPR016169">
    <property type="entry name" value="FAD-bd_PCMH_sub2"/>
</dbReference>
<dbReference type="GO" id="GO:1901696">
    <property type="term" value="P:cannabinoid biosynthetic process"/>
    <property type="evidence" value="ECO:0007669"/>
    <property type="project" value="UniProtKB-ARBA"/>
</dbReference>
<evidence type="ECO:0000256" key="4">
    <source>
        <dbReference type="ARBA" id="ARBA00022729"/>
    </source>
</evidence>
<dbReference type="FunFam" id="3.30.43.10:FF:000004">
    <property type="entry name" value="Berberine bridge enzyme-like 15"/>
    <property type="match status" value="1"/>
</dbReference>
<evidence type="ECO:0000256" key="5">
    <source>
        <dbReference type="ARBA" id="ARBA00022827"/>
    </source>
</evidence>
<keyword evidence="4 8" id="KW-0732">Signal</keyword>